<dbReference type="Proteomes" id="UP000214566">
    <property type="component" value="Unassembled WGS sequence"/>
</dbReference>
<feature type="transmembrane region" description="Helical" evidence="4">
    <location>
        <begin position="289"/>
        <end position="306"/>
    </location>
</feature>
<dbReference type="GO" id="GO:0022857">
    <property type="term" value="F:transmembrane transporter activity"/>
    <property type="evidence" value="ECO:0007669"/>
    <property type="project" value="InterPro"/>
</dbReference>
<dbReference type="PROSITE" id="PS50850">
    <property type="entry name" value="MFS"/>
    <property type="match status" value="1"/>
</dbReference>
<dbReference type="RefSeq" id="WP_094161004.1">
    <property type="nucleotide sequence ID" value="NZ_LT592171.1"/>
</dbReference>
<organism evidence="6 7">
    <name type="scientific">Thiomonas delicata</name>
    <name type="common">Thiomonas cuprina</name>
    <dbReference type="NCBI Taxonomy" id="364030"/>
    <lineage>
        <taxon>Bacteria</taxon>
        <taxon>Pseudomonadati</taxon>
        <taxon>Pseudomonadota</taxon>
        <taxon>Betaproteobacteria</taxon>
        <taxon>Burkholderiales</taxon>
        <taxon>Thiomonas</taxon>
    </lineage>
</organism>
<dbReference type="PANTHER" id="PTHR42910:SF1">
    <property type="entry name" value="MAJOR FACILITATOR SUPERFAMILY (MFS) PROFILE DOMAIN-CONTAINING PROTEIN"/>
    <property type="match status" value="1"/>
</dbReference>
<feature type="transmembrane region" description="Helical" evidence="4">
    <location>
        <begin position="170"/>
        <end position="189"/>
    </location>
</feature>
<feature type="transmembrane region" description="Helical" evidence="4">
    <location>
        <begin position="312"/>
        <end position="328"/>
    </location>
</feature>
<reference evidence="6 7" key="1">
    <citation type="submission" date="2016-06" db="EMBL/GenBank/DDBJ databases">
        <authorList>
            <person name="Kjaerup R.B."/>
            <person name="Dalgaard T.S."/>
            <person name="Juul-Madsen H.R."/>
        </authorList>
    </citation>
    <scope>NUCLEOTIDE SEQUENCE [LARGE SCALE GENOMIC DNA]</scope>
    <source>
        <strain evidence="6 7">DSM 16361</strain>
    </source>
</reference>
<dbReference type="OrthoDB" id="9815356at2"/>
<dbReference type="EMBL" id="FLMQ01000056">
    <property type="protein sequence ID" value="SBP88703.1"/>
    <property type="molecule type" value="Genomic_DNA"/>
</dbReference>
<dbReference type="InterPro" id="IPR020846">
    <property type="entry name" value="MFS_dom"/>
</dbReference>
<dbReference type="InterPro" id="IPR011701">
    <property type="entry name" value="MFS"/>
</dbReference>
<feature type="transmembrane region" description="Helical" evidence="4">
    <location>
        <begin position="85"/>
        <end position="108"/>
    </location>
</feature>
<keyword evidence="2 4" id="KW-1133">Transmembrane helix</keyword>
<evidence type="ECO:0000313" key="6">
    <source>
        <dbReference type="EMBL" id="SBP88703.1"/>
    </source>
</evidence>
<feature type="transmembrane region" description="Helical" evidence="4">
    <location>
        <begin position="255"/>
        <end position="277"/>
    </location>
</feature>
<keyword evidence="7" id="KW-1185">Reference proteome</keyword>
<evidence type="ECO:0000256" key="3">
    <source>
        <dbReference type="ARBA" id="ARBA00023136"/>
    </source>
</evidence>
<sequence length="406" mass="41636">MSSSSPAANPRVAALPRAFLPLMALACGVAVANIYYAQPLLERFALTFHTTVAGIGVIPTATQVGFACGLIGLGPLGDRYPRHRVILGMGAALVLMLLLAAAAPTVAVLATASFGLGLMSSIAQQIVPLVAHLAPPQQRGRAVGQVMSGLLVGILGGRVLGGLVGQAGGWRMVFLLASLLNAASLAMLWRTLPRLPADDTSAQSYARLVASTLAQFRKHAELRAAGITGGLFFGAFSVFWVGLTPLLGSPAYGLGPAAAGLFGILGLTGAMVAPLSGRHSDRPGGPRRVLFLALAAVLAAWGLFAFGTHGLIWLILGVVVLDAGAQGAQIANQTRIYALDAASRSRINAVYMTQFFIGGALGTFAASHAWVLGGWPVVVATGATFSALALGLHAMWNPGRAKTLPA</sequence>
<dbReference type="Pfam" id="PF07690">
    <property type="entry name" value="MFS_1"/>
    <property type="match status" value="1"/>
</dbReference>
<dbReference type="InterPro" id="IPR036259">
    <property type="entry name" value="MFS_trans_sf"/>
</dbReference>
<feature type="transmembrane region" description="Helical" evidence="4">
    <location>
        <begin position="349"/>
        <end position="371"/>
    </location>
</feature>
<feature type="transmembrane region" description="Helical" evidence="4">
    <location>
        <begin position="224"/>
        <end position="243"/>
    </location>
</feature>
<gene>
    <name evidence="6" type="ORF">THIARS_70323</name>
</gene>
<feature type="transmembrane region" description="Helical" evidence="4">
    <location>
        <begin position="48"/>
        <end position="73"/>
    </location>
</feature>
<proteinExistence type="predicted"/>
<evidence type="ECO:0000313" key="7">
    <source>
        <dbReference type="Proteomes" id="UP000214566"/>
    </source>
</evidence>
<feature type="transmembrane region" description="Helical" evidence="4">
    <location>
        <begin position="12"/>
        <end position="36"/>
    </location>
</feature>
<dbReference type="PANTHER" id="PTHR42910">
    <property type="entry name" value="TRANSPORTER SCO4007-RELATED"/>
    <property type="match status" value="1"/>
</dbReference>
<evidence type="ECO:0000256" key="1">
    <source>
        <dbReference type="ARBA" id="ARBA00022692"/>
    </source>
</evidence>
<keyword evidence="1 4" id="KW-0812">Transmembrane</keyword>
<protein>
    <submittedName>
        <fullName evidence="6">Putative permease of the major facilitator superfamily (MFS)</fullName>
    </submittedName>
</protein>
<dbReference type="SUPFAM" id="SSF103473">
    <property type="entry name" value="MFS general substrate transporter"/>
    <property type="match status" value="1"/>
</dbReference>
<name>A0A238D5Y9_THIDL</name>
<feature type="domain" description="Major facilitator superfamily (MFS) profile" evidence="5">
    <location>
        <begin position="19"/>
        <end position="406"/>
    </location>
</feature>
<accession>A0A238D5Y9</accession>
<evidence type="ECO:0000259" key="5">
    <source>
        <dbReference type="PROSITE" id="PS50850"/>
    </source>
</evidence>
<evidence type="ECO:0000256" key="4">
    <source>
        <dbReference type="SAM" id="Phobius"/>
    </source>
</evidence>
<evidence type="ECO:0000256" key="2">
    <source>
        <dbReference type="ARBA" id="ARBA00022989"/>
    </source>
</evidence>
<feature type="transmembrane region" description="Helical" evidence="4">
    <location>
        <begin position="377"/>
        <end position="396"/>
    </location>
</feature>
<dbReference type="CDD" id="cd17324">
    <property type="entry name" value="MFS_NepI_like"/>
    <property type="match status" value="1"/>
</dbReference>
<dbReference type="Gene3D" id="1.20.1250.20">
    <property type="entry name" value="MFS general substrate transporter like domains"/>
    <property type="match status" value="1"/>
</dbReference>
<keyword evidence="3 4" id="KW-0472">Membrane</keyword>
<dbReference type="AlphaFoldDB" id="A0A238D5Y9"/>